<feature type="non-terminal residue" evidence="1">
    <location>
        <position position="22"/>
    </location>
</feature>
<organism evidence="1">
    <name type="scientific">human gut metagenome</name>
    <dbReference type="NCBI Taxonomy" id="408170"/>
    <lineage>
        <taxon>unclassified sequences</taxon>
        <taxon>metagenomes</taxon>
        <taxon>organismal metagenomes</taxon>
    </lineage>
</organism>
<reference evidence="1" key="1">
    <citation type="submission" date="2013-12" db="EMBL/GenBank/DDBJ databases">
        <title>A Varibaculum cambriense genome reconstructed from a premature infant gut community with otherwise low bacterial novelty that shifts toward anaerobic metabolism during the third week of life.</title>
        <authorList>
            <person name="Brown C.T."/>
            <person name="Sharon I."/>
            <person name="Thomas B.C."/>
            <person name="Castelle C.J."/>
            <person name="Morowitz M.J."/>
            <person name="Banfield J.F."/>
        </authorList>
    </citation>
    <scope>NUCLEOTIDE SEQUENCE</scope>
</reference>
<sequence length="22" mass="2573">MGDYMSDKQESLLKLAELFKIL</sequence>
<evidence type="ECO:0000313" key="1">
    <source>
        <dbReference type="EMBL" id="ETJ43028.1"/>
    </source>
</evidence>
<protein>
    <submittedName>
        <fullName evidence="1">Uncharacterized protein</fullName>
    </submittedName>
</protein>
<gene>
    <name evidence="1" type="ORF">Q604_UNBC02983G0001</name>
</gene>
<comment type="caution">
    <text evidence="1">The sequence shown here is derived from an EMBL/GenBank/DDBJ whole genome shotgun (WGS) entry which is preliminary data.</text>
</comment>
<name>W1YKG1_9ZZZZ</name>
<proteinExistence type="predicted"/>
<dbReference type="AlphaFoldDB" id="W1YKG1"/>
<accession>W1YKG1</accession>
<dbReference type="EMBL" id="AZMM01002983">
    <property type="protein sequence ID" value="ETJ43028.1"/>
    <property type="molecule type" value="Genomic_DNA"/>
</dbReference>